<accession>A0ABV7CG10</accession>
<dbReference type="EMBL" id="JBHRSD010000006">
    <property type="protein sequence ID" value="MFC3031552.1"/>
    <property type="molecule type" value="Genomic_DNA"/>
</dbReference>
<organism evidence="3 4">
    <name type="scientific">Pseudoalteromonas fenneropenaei</name>
    <dbReference type="NCBI Taxonomy" id="1737459"/>
    <lineage>
        <taxon>Bacteria</taxon>
        <taxon>Pseudomonadati</taxon>
        <taxon>Pseudomonadota</taxon>
        <taxon>Gammaproteobacteria</taxon>
        <taxon>Alteromonadales</taxon>
        <taxon>Pseudoalteromonadaceae</taxon>
        <taxon>Pseudoalteromonas</taxon>
    </lineage>
</organism>
<feature type="domain" description="HPP transmembrane region" evidence="2">
    <location>
        <begin position="7"/>
        <end position="144"/>
    </location>
</feature>
<dbReference type="PANTHER" id="PTHR33741">
    <property type="entry name" value="TRANSMEMBRANE PROTEIN DDB_G0269096-RELATED"/>
    <property type="match status" value="1"/>
</dbReference>
<dbReference type="RefSeq" id="WP_377120890.1">
    <property type="nucleotide sequence ID" value="NZ_JBHRSD010000006.1"/>
</dbReference>
<evidence type="ECO:0000313" key="3">
    <source>
        <dbReference type="EMBL" id="MFC3031552.1"/>
    </source>
</evidence>
<evidence type="ECO:0000259" key="2">
    <source>
        <dbReference type="Pfam" id="PF04982"/>
    </source>
</evidence>
<sequence>MPVVFPALLAGMGATIAIGLLALLELLSPHFIWLMAPFGATTVLLFGLPDSPLAQPRNVIFGHLLTAAIGLIFLQFFPVNGLTLAIATGLSVSTMLLTKTTHPPAGANALLIMLSAPSWWFLITPVLIGAVTLVLCARIFHRCKSKLLITKKTALT</sequence>
<keyword evidence="1" id="KW-0472">Membrane</keyword>
<dbReference type="PANTHER" id="PTHR33741:SF5">
    <property type="entry name" value="TRANSMEMBRANE PROTEIN DDB_G0269096-RELATED"/>
    <property type="match status" value="1"/>
</dbReference>
<evidence type="ECO:0000313" key="4">
    <source>
        <dbReference type="Proteomes" id="UP001595453"/>
    </source>
</evidence>
<dbReference type="InterPro" id="IPR007065">
    <property type="entry name" value="HPP"/>
</dbReference>
<feature type="transmembrane region" description="Helical" evidence="1">
    <location>
        <begin position="30"/>
        <end position="48"/>
    </location>
</feature>
<feature type="transmembrane region" description="Helical" evidence="1">
    <location>
        <begin position="119"/>
        <end position="140"/>
    </location>
</feature>
<keyword evidence="4" id="KW-1185">Reference proteome</keyword>
<keyword evidence="1" id="KW-1133">Transmembrane helix</keyword>
<feature type="transmembrane region" description="Helical" evidence="1">
    <location>
        <begin position="60"/>
        <end position="87"/>
    </location>
</feature>
<evidence type="ECO:0000256" key="1">
    <source>
        <dbReference type="SAM" id="Phobius"/>
    </source>
</evidence>
<comment type="caution">
    <text evidence="3">The sequence shown here is derived from an EMBL/GenBank/DDBJ whole genome shotgun (WGS) entry which is preliminary data.</text>
</comment>
<dbReference type="Pfam" id="PF04982">
    <property type="entry name" value="TM_HPP"/>
    <property type="match status" value="1"/>
</dbReference>
<protein>
    <submittedName>
        <fullName evidence="3">HPP family protein</fullName>
    </submittedName>
</protein>
<dbReference type="InterPro" id="IPR058581">
    <property type="entry name" value="TM_HPP"/>
</dbReference>
<reference evidence="4" key="1">
    <citation type="journal article" date="2019" name="Int. J. Syst. Evol. Microbiol.">
        <title>The Global Catalogue of Microorganisms (GCM) 10K type strain sequencing project: providing services to taxonomists for standard genome sequencing and annotation.</title>
        <authorList>
            <consortium name="The Broad Institute Genomics Platform"/>
            <consortium name="The Broad Institute Genome Sequencing Center for Infectious Disease"/>
            <person name="Wu L."/>
            <person name="Ma J."/>
        </authorList>
    </citation>
    <scope>NUCLEOTIDE SEQUENCE [LARGE SCALE GENOMIC DNA]</scope>
    <source>
        <strain evidence="4">KCTC 42730</strain>
    </source>
</reference>
<gene>
    <name evidence="3" type="ORF">ACFOEE_03315</name>
</gene>
<proteinExistence type="predicted"/>
<name>A0ABV7CG10_9GAMM</name>
<feature type="transmembrane region" description="Helical" evidence="1">
    <location>
        <begin position="7"/>
        <end position="24"/>
    </location>
</feature>
<keyword evidence="1" id="KW-0812">Transmembrane</keyword>
<dbReference type="Proteomes" id="UP001595453">
    <property type="component" value="Unassembled WGS sequence"/>
</dbReference>